<reference evidence="6" key="1">
    <citation type="submission" date="2017-09" db="EMBL/GenBank/DDBJ databases">
        <title>Depth-based differentiation of microbial function through sediment-hosted aquifers and enrichment of novel symbionts in the deep terrestrial subsurface.</title>
        <authorList>
            <person name="Probst A.J."/>
            <person name="Ladd B."/>
            <person name="Jarett J.K."/>
            <person name="Geller-Mcgrath D.E."/>
            <person name="Sieber C.M.K."/>
            <person name="Emerson J.B."/>
            <person name="Anantharaman K."/>
            <person name="Thomas B.C."/>
            <person name="Malmstrom R."/>
            <person name="Stieglmeier M."/>
            <person name="Klingl A."/>
            <person name="Woyke T."/>
            <person name="Ryan C.M."/>
            <person name="Banfield J.F."/>
        </authorList>
    </citation>
    <scope>NUCLEOTIDE SEQUENCE [LARGE SCALE GENOMIC DNA]</scope>
</reference>
<dbReference type="PANTHER" id="PTHR30222:SF17">
    <property type="entry name" value="SPERMIDINE_PUTRESCINE-BINDING PERIPLASMIC PROTEIN"/>
    <property type="match status" value="1"/>
</dbReference>
<dbReference type="SUPFAM" id="SSF53850">
    <property type="entry name" value="Periplasmic binding protein-like II"/>
    <property type="match status" value="1"/>
</dbReference>
<comment type="caution">
    <text evidence="5">The sequence shown here is derived from an EMBL/GenBank/DDBJ whole genome shotgun (WGS) entry which is preliminary data.</text>
</comment>
<gene>
    <name evidence="5" type="ORF">COU03_03185</name>
</gene>
<comment type="subcellular location">
    <subcellularLocation>
        <location evidence="1">Periplasm</location>
    </subcellularLocation>
</comment>
<keyword evidence="3" id="KW-0732">Signal</keyword>
<dbReference type="PANTHER" id="PTHR30222">
    <property type="entry name" value="SPERMIDINE/PUTRESCINE-BINDING PERIPLASMIC PROTEIN"/>
    <property type="match status" value="1"/>
</dbReference>
<name>A0A2H0UW97_9BACT</name>
<keyword evidence="2" id="KW-0813">Transport</keyword>
<organism evidence="5 6">
    <name type="scientific">bacterium (Candidatus Gribaldobacteria) CG10_big_fil_rev_8_21_14_0_10_41_12</name>
    <dbReference type="NCBI Taxonomy" id="2014277"/>
    <lineage>
        <taxon>Bacteria</taxon>
        <taxon>Candidatus Gribaldobacteria</taxon>
    </lineage>
</organism>
<evidence type="ECO:0000256" key="3">
    <source>
        <dbReference type="ARBA" id="ARBA00022729"/>
    </source>
</evidence>
<dbReference type="PIRSF" id="PIRSF019574">
    <property type="entry name" value="Periplasmic_polyamine_BP"/>
    <property type="match status" value="1"/>
</dbReference>
<dbReference type="GO" id="GO:0019808">
    <property type="term" value="F:polyamine binding"/>
    <property type="evidence" value="ECO:0007669"/>
    <property type="project" value="InterPro"/>
</dbReference>
<proteinExistence type="predicted"/>
<dbReference type="Gene3D" id="3.40.190.10">
    <property type="entry name" value="Periplasmic binding protein-like II"/>
    <property type="match status" value="2"/>
</dbReference>
<accession>A0A2H0UW97</accession>
<dbReference type="Pfam" id="PF13416">
    <property type="entry name" value="SBP_bac_8"/>
    <property type="match status" value="1"/>
</dbReference>
<dbReference type="GO" id="GO:0015846">
    <property type="term" value="P:polyamine transport"/>
    <property type="evidence" value="ECO:0007669"/>
    <property type="project" value="InterPro"/>
</dbReference>
<evidence type="ECO:0000256" key="2">
    <source>
        <dbReference type="ARBA" id="ARBA00022448"/>
    </source>
</evidence>
<dbReference type="EMBL" id="PFAV01000057">
    <property type="protein sequence ID" value="PIR91083.1"/>
    <property type="molecule type" value="Genomic_DNA"/>
</dbReference>
<keyword evidence="4" id="KW-0574">Periplasm</keyword>
<dbReference type="PRINTS" id="PR00909">
    <property type="entry name" value="SPERMDNBNDNG"/>
</dbReference>
<dbReference type="InterPro" id="IPR001188">
    <property type="entry name" value="Sperm_putr-bd"/>
</dbReference>
<evidence type="ECO:0000313" key="6">
    <source>
        <dbReference type="Proteomes" id="UP000228906"/>
    </source>
</evidence>
<dbReference type="Proteomes" id="UP000228906">
    <property type="component" value="Unassembled WGS sequence"/>
</dbReference>
<sequence>MKKILIAGVVLLLVLAGVIGYFQLTKAPKEPEPPKKELSAVLNVYNWEDYFGTSTIEDFEKDFGVKVNLQTYGSEDTMLSTIQSDPTKYDVIIASDILVKEMISMKLLAQIDMENIPNFKNIGNDFKDPFYDPGNKHSIPYMWGTSGLTINHKYIEETEPSWSILWNPKYKGKISMLNNMQDVIGAALKYLGYSANSVNPAELEKAKEALLRQKPLLRGYENALAIRDDLISEKLWASHSYSGEGSFAADKNENLEYIIPKEGGFIWVDNLLIPIGAQHKYTAEVFMNFILRPDVSAKIANYLWYANTNEAARELTNPEILQDPSLYPLEEVRKKLEFSGFIGADEAIAIYNQIWAELH</sequence>
<dbReference type="GO" id="GO:0042597">
    <property type="term" value="C:periplasmic space"/>
    <property type="evidence" value="ECO:0007669"/>
    <property type="project" value="UniProtKB-SubCell"/>
</dbReference>
<evidence type="ECO:0000256" key="1">
    <source>
        <dbReference type="ARBA" id="ARBA00004418"/>
    </source>
</evidence>
<protein>
    <submittedName>
        <fullName evidence="5">Spermidine/putrescine ABC transporter substrate-binding protein</fullName>
    </submittedName>
</protein>
<evidence type="ECO:0000256" key="4">
    <source>
        <dbReference type="ARBA" id="ARBA00022764"/>
    </source>
</evidence>
<dbReference type="InterPro" id="IPR006059">
    <property type="entry name" value="SBP"/>
</dbReference>
<dbReference type="AlphaFoldDB" id="A0A2H0UW97"/>
<dbReference type="CDD" id="cd13590">
    <property type="entry name" value="PBP2_PotD_PotF_like"/>
    <property type="match status" value="1"/>
</dbReference>
<evidence type="ECO:0000313" key="5">
    <source>
        <dbReference type="EMBL" id="PIR91083.1"/>
    </source>
</evidence>